<accession>A0A5B7H043</accession>
<gene>
    <name evidence="2" type="ORF">E2C01_057481</name>
</gene>
<sequence length="83" mass="8956">MDYMPESPTSRKAYNRATRSSSPTPQSSVAKGLLGDLAVSGCGDGRVFVQDVCVSGGYSQEKISIKEIFSFEPMETHKAHSVL</sequence>
<comment type="caution">
    <text evidence="2">The sequence shown here is derived from an EMBL/GenBank/DDBJ whole genome shotgun (WGS) entry which is preliminary data.</text>
</comment>
<feature type="region of interest" description="Disordered" evidence="1">
    <location>
        <begin position="1"/>
        <end position="29"/>
    </location>
</feature>
<evidence type="ECO:0000256" key="1">
    <source>
        <dbReference type="SAM" id="MobiDB-lite"/>
    </source>
</evidence>
<dbReference type="Proteomes" id="UP000324222">
    <property type="component" value="Unassembled WGS sequence"/>
</dbReference>
<organism evidence="2 3">
    <name type="scientific">Portunus trituberculatus</name>
    <name type="common">Swimming crab</name>
    <name type="synonym">Neptunus trituberculatus</name>
    <dbReference type="NCBI Taxonomy" id="210409"/>
    <lineage>
        <taxon>Eukaryota</taxon>
        <taxon>Metazoa</taxon>
        <taxon>Ecdysozoa</taxon>
        <taxon>Arthropoda</taxon>
        <taxon>Crustacea</taxon>
        <taxon>Multicrustacea</taxon>
        <taxon>Malacostraca</taxon>
        <taxon>Eumalacostraca</taxon>
        <taxon>Eucarida</taxon>
        <taxon>Decapoda</taxon>
        <taxon>Pleocyemata</taxon>
        <taxon>Brachyura</taxon>
        <taxon>Eubrachyura</taxon>
        <taxon>Portunoidea</taxon>
        <taxon>Portunidae</taxon>
        <taxon>Portuninae</taxon>
        <taxon>Portunus</taxon>
    </lineage>
</organism>
<name>A0A5B7H043_PORTR</name>
<proteinExistence type="predicted"/>
<evidence type="ECO:0000313" key="3">
    <source>
        <dbReference type="Proteomes" id="UP000324222"/>
    </source>
</evidence>
<keyword evidence="3" id="KW-1185">Reference proteome</keyword>
<dbReference type="EMBL" id="VSRR010020732">
    <property type="protein sequence ID" value="MPC63383.1"/>
    <property type="molecule type" value="Genomic_DNA"/>
</dbReference>
<evidence type="ECO:0000313" key="2">
    <source>
        <dbReference type="EMBL" id="MPC63383.1"/>
    </source>
</evidence>
<dbReference type="AlphaFoldDB" id="A0A5B7H043"/>
<reference evidence="2 3" key="1">
    <citation type="submission" date="2019-05" db="EMBL/GenBank/DDBJ databases">
        <title>Another draft genome of Portunus trituberculatus and its Hox gene families provides insights of decapod evolution.</title>
        <authorList>
            <person name="Jeong J.-H."/>
            <person name="Song I."/>
            <person name="Kim S."/>
            <person name="Choi T."/>
            <person name="Kim D."/>
            <person name="Ryu S."/>
            <person name="Kim W."/>
        </authorList>
    </citation>
    <scope>NUCLEOTIDE SEQUENCE [LARGE SCALE GENOMIC DNA]</scope>
    <source>
        <tissue evidence="2">Muscle</tissue>
    </source>
</reference>
<protein>
    <submittedName>
        <fullName evidence="2">Uncharacterized protein</fullName>
    </submittedName>
</protein>
<feature type="compositionally biased region" description="Polar residues" evidence="1">
    <location>
        <begin position="7"/>
        <end position="29"/>
    </location>
</feature>